<dbReference type="eggNOG" id="COG4870">
    <property type="taxonomic scope" value="Bacteria"/>
</dbReference>
<dbReference type="SMART" id="SM00645">
    <property type="entry name" value="Pept_C1"/>
    <property type="match status" value="1"/>
</dbReference>
<proteinExistence type="inferred from homology"/>
<dbReference type="PANTHER" id="PTHR12411">
    <property type="entry name" value="CYSTEINE PROTEASE FAMILY C1-RELATED"/>
    <property type="match status" value="1"/>
</dbReference>
<dbReference type="InterPro" id="IPR000668">
    <property type="entry name" value="Peptidase_C1A_C"/>
</dbReference>
<dbReference type="InterPro" id="IPR013128">
    <property type="entry name" value="Peptidase_C1A"/>
</dbReference>
<name>A0A074LUZ8_9BACL</name>
<dbReference type="AlphaFoldDB" id="A0A074LUZ8"/>
<evidence type="ECO:0000313" key="4">
    <source>
        <dbReference type="Proteomes" id="UP000027931"/>
    </source>
</evidence>
<accession>A0A074LUZ8</accession>
<evidence type="ECO:0000256" key="1">
    <source>
        <dbReference type="ARBA" id="ARBA00008455"/>
    </source>
</evidence>
<dbReference type="SUPFAM" id="SSF54001">
    <property type="entry name" value="Cysteine proteinases"/>
    <property type="match status" value="1"/>
</dbReference>
<evidence type="ECO:0000259" key="2">
    <source>
        <dbReference type="SMART" id="SM00645"/>
    </source>
</evidence>
<dbReference type="STRING" id="1157490.EL26_07565"/>
<comment type="similarity">
    <text evidence="1">Belongs to the peptidase C1 family.</text>
</comment>
<evidence type="ECO:0000313" key="3">
    <source>
        <dbReference type="EMBL" id="KEO83768.1"/>
    </source>
</evidence>
<dbReference type="InterPro" id="IPR025660">
    <property type="entry name" value="Pept_his_AS"/>
</dbReference>
<dbReference type="GO" id="GO:0006508">
    <property type="term" value="P:proteolysis"/>
    <property type="evidence" value="ECO:0007669"/>
    <property type="project" value="InterPro"/>
</dbReference>
<dbReference type="Pfam" id="PF00112">
    <property type="entry name" value="Peptidase_C1"/>
    <property type="match status" value="1"/>
</dbReference>
<dbReference type="CDD" id="cd02619">
    <property type="entry name" value="Peptidase_C1"/>
    <property type="match status" value="1"/>
</dbReference>
<sequence length="237" mass="26268">MFRTAVFTTPDTLPTAVDLRDKCSPVVDQGQLGSCTANAMASGLREYLLLRSGQPFTRLSRLFLYWHEREIEGSLGEDAGAQIRDGMKVLNKIGVCPEADYPYAIDHFKDKPTKQAEADAALYRIGEYHRVASLSMLKAALAHGLPVVIGFAVYESFEGKDVAMTGIVPMPDAETEQMLGGHAVLAVGYDDEHEHVIIRNSWGEGWGEGGYCYFPYGLWDYNPILQSPIVFDMWTGH</sequence>
<organism evidence="3 4">
    <name type="scientific">Tumebacillus flagellatus</name>
    <dbReference type="NCBI Taxonomy" id="1157490"/>
    <lineage>
        <taxon>Bacteria</taxon>
        <taxon>Bacillati</taxon>
        <taxon>Bacillota</taxon>
        <taxon>Bacilli</taxon>
        <taxon>Bacillales</taxon>
        <taxon>Alicyclobacillaceae</taxon>
        <taxon>Tumebacillus</taxon>
    </lineage>
</organism>
<dbReference type="PROSITE" id="PS00639">
    <property type="entry name" value="THIOL_PROTEASE_HIS"/>
    <property type="match status" value="1"/>
</dbReference>
<keyword evidence="4" id="KW-1185">Reference proteome</keyword>
<dbReference type="Proteomes" id="UP000027931">
    <property type="component" value="Unassembled WGS sequence"/>
</dbReference>
<dbReference type="Gene3D" id="3.90.70.10">
    <property type="entry name" value="Cysteine proteinases"/>
    <property type="match status" value="1"/>
</dbReference>
<gene>
    <name evidence="3" type="ORF">EL26_07565</name>
</gene>
<dbReference type="GO" id="GO:0008234">
    <property type="term" value="F:cysteine-type peptidase activity"/>
    <property type="evidence" value="ECO:0007669"/>
    <property type="project" value="InterPro"/>
</dbReference>
<reference evidence="3 4" key="1">
    <citation type="journal article" date="2013" name="Int. J. Syst. Evol. Microbiol.">
        <title>Tumebacillus flagellatus sp. nov., an alpha-amylase/pullulanase-producing bacterium isolated from cassava wastewater.</title>
        <authorList>
            <person name="Wang Q."/>
            <person name="Xie N."/>
            <person name="Qin Y."/>
            <person name="Shen N."/>
            <person name="Zhu J."/>
            <person name="Mi H."/>
            <person name="Huang R."/>
        </authorList>
    </citation>
    <scope>NUCLEOTIDE SEQUENCE [LARGE SCALE GENOMIC DNA]</scope>
    <source>
        <strain evidence="3 4">GST4</strain>
    </source>
</reference>
<dbReference type="OrthoDB" id="3648721at2"/>
<comment type="caution">
    <text evidence="3">The sequence shown here is derived from an EMBL/GenBank/DDBJ whole genome shotgun (WGS) entry which is preliminary data.</text>
</comment>
<protein>
    <recommendedName>
        <fullName evidence="2">Peptidase C1A papain C-terminal domain-containing protein</fullName>
    </recommendedName>
</protein>
<feature type="domain" description="Peptidase C1A papain C-terminal" evidence="2">
    <location>
        <begin position="13"/>
        <end position="218"/>
    </location>
</feature>
<dbReference type="InterPro" id="IPR038765">
    <property type="entry name" value="Papain-like_cys_pep_sf"/>
</dbReference>
<dbReference type="EMBL" id="JMIR01000008">
    <property type="protein sequence ID" value="KEO83768.1"/>
    <property type="molecule type" value="Genomic_DNA"/>
</dbReference>